<dbReference type="GO" id="GO:0008831">
    <property type="term" value="F:dTDP-4-dehydrorhamnose reductase activity"/>
    <property type="evidence" value="ECO:0007669"/>
    <property type="project" value="TreeGrafter"/>
</dbReference>
<dbReference type="PANTHER" id="PTHR10491">
    <property type="entry name" value="DTDP-4-DEHYDRORHAMNOSE REDUCTASE"/>
    <property type="match status" value="1"/>
</dbReference>
<evidence type="ECO:0000259" key="1">
    <source>
        <dbReference type="Pfam" id="PF04321"/>
    </source>
</evidence>
<protein>
    <submittedName>
        <fullName evidence="3">Unannotated protein</fullName>
    </submittedName>
</protein>
<dbReference type="Gene3D" id="3.90.25.10">
    <property type="entry name" value="UDP-galactose 4-epimerase, domain 1"/>
    <property type="match status" value="1"/>
</dbReference>
<dbReference type="Pfam" id="PF04321">
    <property type="entry name" value="RmlD_sub_bind"/>
    <property type="match status" value="1"/>
</dbReference>
<dbReference type="EMBL" id="CAFBPM010000002">
    <property type="protein sequence ID" value="CAB5010726.1"/>
    <property type="molecule type" value="Genomic_DNA"/>
</dbReference>
<dbReference type="InterPro" id="IPR005913">
    <property type="entry name" value="dTDP_dehydrorham_reduct"/>
</dbReference>
<dbReference type="PANTHER" id="PTHR10491:SF4">
    <property type="entry name" value="METHIONINE ADENOSYLTRANSFERASE 2 SUBUNIT BETA"/>
    <property type="match status" value="1"/>
</dbReference>
<dbReference type="InterPro" id="IPR036291">
    <property type="entry name" value="NAD(P)-bd_dom_sf"/>
</dbReference>
<dbReference type="EMBL" id="CAFABE010000015">
    <property type="protein sequence ID" value="CAB4822548.1"/>
    <property type="molecule type" value="Genomic_DNA"/>
</dbReference>
<dbReference type="CDD" id="cd05254">
    <property type="entry name" value="dTDP_HR_like_SDR_e"/>
    <property type="match status" value="1"/>
</dbReference>
<sequence>MRVLFTGAGGQVGQDFRDVLSGIIPSGGSATALMGSKEVTPGEFEVFGIDHASLDVSDASAVQGTIEHIHPDVIVHLAAYTAVDKAEEDKEGAYVVNAIGTRNVAQSAERVGAHMVYVSTDYVFAGDKGRALVESDETNPLGVYGATKLAGEQECPPSASIARTAWVAGVRGKNLFHLAAAVGQDGRELRFVDDQIGSPTAAADLAAGLVALVRERPAGLFHVAGSGQASWFDAISFAVEAAGGSRSQVSPIATAELDPQPAAVRPACSSLASERLASVGLSPLPEWQDGIGRLVAAIIQESST</sequence>
<dbReference type="AlphaFoldDB" id="A0A6J7EF43"/>
<gene>
    <name evidence="2" type="ORF">UFOPK3164_00519</name>
    <name evidence="3" type="ORF">UFOPK3427_01569</name>
    <name evidence="4" type="ORF">UFOPK4112_00295</name>
</gene>
<dbReference type="Gene3D" id="3.40.50.720">
    <property type="entry name" value="NAD(P)-binding Rossmann-like Domain"/>
    <property type="match status" value="1"/>
</dbReference>
<evidence type="ECO:0000313" key="4">
    <source>
        <dbReference type="EMBL" id="CAB5010726.1"/>
    </source>
</evidence>
<dbReference type="GO" id="GO:0019305">
    <property type="term" value="P:dTDP-rhamnose biosynthetic process"/>
    <property type="evidence" value="ECO:0007669"/>
    <property type="project" value="TreeGrafter"/>
</dbReference>
<reference evidence="3" key="1">
    <citation type="submission" date="2020-05" db="EMBL/GenBank/DDBJ databases">
        <authorList>
            <person name="Chiriac C."/>
            <person name="Salcher M."/>
            <person name="Ghai R."/>
            <person name="Kavagutti S V."/>
        </authorList>
    </citation>
    <scope>NUCLEOTIDE SEQUENCE</scope>
</reference>
<evidence type="ECO:0000313" key="2">
    <source>
        <dbReference type="EMBL" id="CAB4822548.1"/>
    </source>
</evidence>
<dbReference type="GO" id="GO:0005829">
    <property type="term" value="C:cytosol"/>
    <property type="evidence" value="ECO:0007669"/>
    <property type="project" value="TreeGrafter"/>
</dbReference>
<evidence type="ECO:0000313" key="3">
    <source>
        <dbReference type="EMBL" id="CAB4881892.1"/>
    </source>
</evidence>
<dbReference type="EMBL" id="CAFBLT010000002">
    <property type="protein sequence ID" value="CAB4881892.1"/>
    <property type="molecule type" value="Genomic_DNA"/>
</dbReference>
<proteinExistence type="predicted"/>
<organism evidence="3">
    <name type="scientific">freshwater metagenome</name>
    <dbReference type="NCBI Taxonomy" id="449393"/>
    <lineage>
        <taxon>unclassified sequences</taxon>
        <taxon>metagenomes</taxon>
        <taxon>ecological metagenomes</taxon>
    </lineage>
</organism>
<dbReference type="NCBIfam" id="TIGR01214">
    <property type="entry name" value="rmlD"/>
    <property type="match status" value="1"/>
</dbReference>
<dbReference type="SUPFAM" id="SSF51735">
    <property type="entry name" value="NAD(P)-binding Rossmann-fold domains"/>
    <property type="match status" value="1"/>
</dbReference>
<accession>A0A6J7EF43</accession>
<feature type="domain" description="RmlD-like substrate binding" evidence="1">
    <location>
        <begin position="1"/>
        <end position="297"/>
    </location>
</feature>
<dbReference type="InterPro" id="IPR029903">
    <property type="entry name" value="RmlD-like-bd"/>
</dbReference>
<name>A0A6J7EF43_9ZZZZ</name>